<gene>
    <name evidence="1" type="ORF">EVA_11299</name>
</gene>
<sequence>MIINTMSNTADFTNSIRLLSIARITADPKADRVE</sequence>
<protein>
    <submittedName>
        <fullName evidence="1">Uncharacterized protein</fullName>
    </submittedName>
</protein>
<name>J9GFN3_9ZZZZ</name>
<dbReference type="AlphaFoldDB" id="J9GFN3"/>
<evidence type="ECO:0000313" key="1">
    <source>
        <dbReference type="EMBL" id="EJX00593.1"/>
    </source>
</evidence>
<dbReference type="EMBL" id="AMCI01003314">
    <property type="protein sequence ID" value="EJX00593.1"/>
    <property type="molecule type" value="Genomic_DNA"/>
</dbReference>
<organism evidence="1">
    <name type="scientific">gut metagenome</name>
    <dbReference type="NCBI Taxonomy" id="749906"/>
    <lineage>
        <taxon>unclassified sequences</taxon>
        <taxon>metagenomes</taxon>
        <taxon>organismal metagenomes</taxon>
    </lineage>
</organism>
<proteinExistence type="predicted"/>
<comment type="caution">
    <text evidence="1">The sequence shown here is derived from an EMBL/GenBank/DDBJ whole genome shotgun (WGS) entry which is preliminary data.</text>
</comment>
<accession>J9GFN3</accession>
<reference evidence="1" key="1">
    <citation type="journal article" date="2012" name="PLoS ONE">
        <title>Gene sets for utilization of primary and secondary nutrition supplies in the distal gut of endangered iberian lynx.</title>
        <authorList>
            <person name="Alcaide M."/>
            <person name="Messina E."/>
            <person name="Richter M."/>
            <person name="Bargiela R."/>
            <person name="Peplies J."/>
            <person name="Huws S.A."/>
            <person name="Newbold C.J."/>
            <person name="Golyshin P.N."/>
            <person name="Simon M.A."/>
            <person name="Lopez G."/>
            <person name="Yakimov M.M."/>
            <person name="Ferrer M."/>
        </authorList>
    </citation>
    <scope>NUCLEOTIDE SEQUENCE</scope>
</reference>